<sequence length="148" mass="16518">MSDSHEYVRAPERLPFGRNDADALAARPYDRPWPDGTVRASRHHTLVCLEGDYAEGRGDDALTALRRAYPWRHVTRCGDTIVVWPVGTVWVSHQPGAVILRGDIDGLDRAAVQAMYPGRTVSCDGAQLTVWPPEDRRTATRPRTDLTD</sequence>
<organism evidence="1">
    <name type="scientific">Streptomyces sp. NBC_00008</name>
    <dbReference type="NCBI Taxonomy" id="2903610"/>
    <lineage>
        <taxon>Bacteria</taxon>
        <taxon>Bacillati</taxon>
        <taxon>Actinomycetota</taxon>
        <taxon>Actinomycetes</taxon>
        <taxon>Kitasatosporales</taxon>
        <taxon>Streptomycetaceae</taxon>
        <taxon>Streptomyces</taxon>
    </lineage>
</organism>
<evidence type="ECO:0000313" key="1">
    <source>
        <dbReference type="EMBL" id="WTW70929.1"/>
    </source>
</evidence>
<dbReference type="EMBL" id="CP108313">
    <property type="protein sequence ID" value="WTW70929.1"/>
    <property type="molecule type" value="Genomic_DNA"/>
</dbReference>
<gene>
    <name evidence="1" type="ORF">OG398_23010</name>
</gene>
<reference evidence="1" key="1">
    <citation type="submission" date="2022-10" db="EMBL/GenBank/DDBJ databases">
        <title>The complete genomes of actinobacterial strains from the NBC collection.</title>
        <authorList>
            <person name="Joergensen T.S."/>
            <person name="Alvarez Arevalo M."/>
            <person name="Sterndorff E.B."/>
            <person name="Faurdal D."/>
            <person name="Vuksanovic O."/>
            <person name="Mourched A.-S."/>
            <person name="Charusanti P."/>
            <person name="Shaw S."/>
            <person name="Blin K."/>
            <person name="Weber T."/>
        </authorList>
    </citation>
    <scope>NUCLEOTIDE SEQUENCE</scope>
    <source>
        <strain evidence="1">NBC_00008</strain>
    </source>
</reference>
<accession>A0AAU2VU79</accession>
<proteinExistence type="predicted"/>
<dbReference type="AlphaFoldDB" id="A0AAU2VU79"/>
<protein>
    <submittedName>
        <fullName evidence="1">Uncharacterized protein</fullName>
    </submittedName>
</protein>
<name>A0AAU2VU79_9ACTN</name>